<evidence type="ECO:0000313" key="3">
    <source>
        <dbReference type="EMBL" id="EWS73891.1"/>
    </source>
</evidence>
<dbReference type="OrthoDB" id="293266at2759"/>
<keyword evidence="4" id="KW-1185">Reference proteome</keyword>
<reference evidence="4" key="1">
    <citation type="journal article" date="2006" name="PLoS Biol.">
        <title>Macronuclear genome sequence of the ciliate Tetrahymena thermophila, a model eukaryote.</title>
        <authorList>
            <person name="Eisen J.A."/>
            <person name="Coyne R.S."/>
            <person name="Wu M."/>
            <person name="Wu D."/>
            <person name="Thiagarajan M."/>
            <person name="Wortman J.R."/>
            <person name="Badger J.H."/>
            <person name="Ren Q."/>
            <person name="Amedeo P."/>
            <person name="Jones K.M."/>
            <person name="Tallon L.J."/>
            <person name="Delcher A.L."/>
            <person name="Salzberg S.L."/>
            <person name="Silva J.C."/>
            <person name="Haas B.J."/>
            <person name="Majoros W.H."/>
            <person name="Farzad M."/>
            <person name="Carlton J.M."/>
            <person name="Smith R.K. Jr."/>
            <person name="Garg J."/>
            <person name="Pearlman R.E."/>
            <person name="Karrer K.M."/>
            <person name="Sun L."/>
            <person name="Manning G."/>
            <person name="Elde N.C."/>
            <person name="Turkewitz A.P."/>
            <person name="Asai D.J."/>
            <person name="Wilkes D.E."/>
            <person name="Wang Y."/>
            <person name="Cai H."/>
            <person name="Collins K."/>
            <person name="Stewart B.A."/>
            <person name="Lee S.R."/>
            <person name="Wilamowska K."/>
            <person name="Weinberg Z."/>
            <person name="Ruzzo W.L."/>
            <person name="Wloga D."/>
            <person name="Gaertig J."/>
            <person name="Frankel J."/>
            <person name="Tsao C.-C."/>
            <person name="Gorovsky M.A."/>
            <person name="Keeling P.J."/>
            <person name="Waller R.F."/>
            <person name="Patron N.J."/>
            <person name="Cherry J.M."/>
            <person name="Stover N.A."/>
            <person name="Krieger C.J."/>
            <person name="del Toro C."/>
            <person name="Ryder H.F."/>
            <person name="Williamson S.C."/>
            <person name="Barbeau R.A."/>
            <person name="Hamilton E.P."/>
            <person name="Orias E."/>
        </authorList>
    </citation>
    <scope>NUCLEOTIDE SEQUENCE [LARGE SCALE GENOMIC DNA]</scope>
    <source>
        <strain evidence="4">SB210</strain>
    </source>
</reference>
<dbReference type="KEGG" id="tet:TTHERM_000954169"/>
<protein>
    <submittedName>
        <fullName evidence="3">AMP-binding enzyme family protein</fullName>
    </submittedName>
</protein>
<keyword evidence="2" id="KW-1133">Transmembrane helix</keyword>
<organism evidence="3 4">
    <name type="scientific">Tetrahymena thermophila (strain SB210)</name>
    <dbReference type="NCBI Taxonomy" id="312017"/>
    <lineage>
        <taxon>Eukaryota</taxon>
        <taxon>Sar</taxon>
        <taxon>Alveolata</taxon>
        <taxon>Ciliophora</taxon>
        <taxon>Intramacronucleata</taxon>
        <taxon>Oligohymenophorea</taxon>
        <taxon>Hymenostomatida</taxon>
        <taxon>Tetrahymenina</taxon>
        <taxon>Tetrahymenidae</taxon>
        <taxon>Tetrahymena</taxon>
    </lineage>
</organism>
<keyword evidence="2" id="KW-0812">Transmembrane</keyword>
<evidence type="ECO:0000256" key="2">
    <source>
        <dbReference type="SAM" id="Phobius"/>
    </source>
</evidence>
<accession>W7XHL6</accession>
<dbReference type="GeneID" id="24441217"/>
<dbReference type="AlphaFoldDB" id="W7XHL6"/>
<evidence type="ECO:0000313" key="4">
    <source>
        <dbReference type="Proteomes" id="UP000009168"/>
    </source>
</evidence>
<sequence length="757" mass="88452">MNYSYFDLFSQQFQFNINEKQVKKGTFIGALLTSVIILLTFSYFVYIMKQFIHNQIEPSFRSQSFISNGNIEMTLTNNLIGFRFDYDLNLSIESLEKQQNLTYIVYQAYYQQNNQTDVIHIPIDIIECDDSNLIGYKCLDFSKVSNYTLALNTNTNLQSQIQIFMYGCLDVDLFKQTIPSNCANQTEIDNIVNGGNAGFRLKLYTSQYNTTSQLTEVNYRNAYVYTIAYQQVLSQLIVQKQITSVTKGSIIQTESAFSSPIQYRKESQIIDRSYAFNQIGVGSYSVLLIYPDEIVQQIKIQYSSLPQVMSFVNSIFAFLMLLGSLGRIFSKNSLKKDIFMLFLKILYQDQYLEMMTLNKEYKNTQMEQQNLQLYAQQQSYQGQEEQQQEEDKIEFKEEEELNQQSQIPQFIQKSKIQLDRQKVNLKLINDQERSQSPKMLNIHDMISLKSQEQKSEFQYEQNNSFTSVQKLKQNLSNIKLINDLEQTQSPYILNRNDRLQQKYQEQKSESQYDQNSNITSSQKIKQNVNLSMGTVSSSQTYNFNQQKYLLQKVISQNYSGQTQKSIHCKKINLGQEIQTKTKDLIKSTQLNFILNTFKNKQLAIKNQKVQNFIQSLIFKANICKKKSSKLQNLKNQVEEIDSQIKKEMNIQNIFKDIQFLKKAVMLILNSDQLAALQLIGLSKNYLDFKLKSKFDKNSDEIILDKNLSHFEKQFAISQSDYLQFCELEQFLQRCSKTQNLKELDKRILSSLNIDHIS</sequence>
<feature type="coiled-coil region" evidence="1">
    <location>
        <begin position="623"/>
        <end position="650"/>
    </location>
</feature>
<dbReference type="RefSeq" id="XP_012653575.1">
    <property type="nucleotide sequence ID" value="XM_012798121.1"/>
</dbReference>
<evidence type="ECO:0000256" key="1">
    <source>
        <dbReference type="SAM" id="Coils"/>
    </source>
</evidence>
<proteinExistence type="predicted"/>
<feature type="transmembrane region" description="Helical" evidence="2">
    <location>
        <begin position="27"/>
        <end position="46"/>
    </location>
</feature>
<dbReference type="InParanoid" id="W7XHL6"/>
<dbReference type="EMBL" id="GG662658">
    <property type="protein sequence ID" value="EWS73891.1"/>
    <property type="molecule type" value="Genomic_DNA"/>
</dbReference>
<name>W7XHL6_TETTS</name>
<feature type="transmembrane region" description="Helical" evidence="2">
    <location>
        <begin position="311"/>
        <end position="330"/>
    </location>
</feature>
<gene>
    <name evidence="3" type="ORF">TTHERM_000954169</name>
</gene>
<dbReference type="Proteomes" id="UP000009168">
    <property type="component" value="Unassembled WGS sequence"/>
</dbReference>
<keyword evidence="2" id="KW-0472">Membrane</keyword>
<keyword evidence="1" id="KW-0175">Coiled coil</keyword>